<keyword evidence="2" id="KW-1185">Reference proteome</keyword>
<protein>
    <submittedName>
        <fullName evidence="1">Uncharacterized protein</fullName>
    </submittedName>
</protein>
<evidence type="ECO:0000313" key="1">
    <source>
        <dbReference type="EMBL" id="OTG06680.1"/>
    </source>
</evidence>
<dbReference type="Proteomes" id="UP000215914">
    <property type="component" value="Chromosome 11"/>
</dbReference>
<proteinExistence type="predicted"/>
<organism evidence="1 2">
    <name type="scientific">Helianthus annuus</name>
    <name type="common">Common sunflower</name>
    <dbReference type="NCBI Taxonomy" id="4232"/>
    <lineage>
        <taxon>Eukaryota</taxon>
        <taxon>Viridiplantae</taxon>
        <taxon>Streptophyta</taxon>
        <taxon>Embryophyta</taxon>
        <taxon>Tracheophyta</taxon>
        <taxon>Spermatophyta</taxon>
        <taxon>Magnoliopsida</taxon>
        <taxon>eudicotyledons</taxon>
        <taxon>Gunneridae</taxon>
        <taxon>Pentapetalae</taxon>
        <taxon>asterids</taxon>
        <taxon>campanulids</taxon>
        <taxon>Asterales</taxon>
        <taxon>Asteraceae</taxon>
        <taxon>Asteroideae</taxon>
        <taxon>Heliantheae alliance</taxon>
        <taxon>Heliantheae</taxon>
        <taxon>Helianthus</taxon>
    </lineage>
</organism>
<evidence type="ECO:0000313" key="2">
    <source>
        <dbReference type="Proteomes" id="UP000215914"/>
    </source>
</evidence>
<sequence>MHVCADNIDEHELPVTRVSLCIHHFFLSCLRLTIICKITWSVDFEVDFITEISCCESSSR</sequence>
<reference evidence="2" key="1">
    <citation type="journal article" date="2017" name="Nature">
        <title>The sunflower genome provides insights into oil metabolism, flowering and Asterid evolution.</title>
        <authorList>
            <person name="Badouin H."/>
            <person name="Gouzy J."/>
            <person name="Grassa C.J."/>
            <person name="Murat F."/>
            <person name="Staton S.E."/>
            <person name="Cottret L."/>
            <person name="Lelandais-Briere C."/>
            <person name="Owens G.L."/>
            <person name="Carrere S."/>
            <person name="Mayjonade B."/>
            <person name="Legrand L."/>
            <person name="Gill N."/>
            <person name="Kane N.C."/>
            <person name="Bowers J.E."/>
            <person name="Hubner S."/>
            <person name="Bellec A."/>
            <person name="Berard A."/>
            <person name="Berges H."/>
            <person name="Blanchet N."/>
            <person name="Boniface M.C."/>
            <person name="Brunel D."/>
            <person name="Catrice O."/>
            <person name="Chaidir N."/>
            <person name="Claudel C."/>
            <person name="Donnadieu C."/>
            <person name="Faraut T."/>
            <person name="Fievet G."/>
            <person name="Helmstetter N."/>
            <person name="King M."/>
            <person name="Knapp S.J."/>
            <person name="Lai Z."/>
            <person name="Le Paslier M.C."/>
            <person name="Lippi Y."/>
            <person name="Lorenzon L."/>
            <person name="Mandel J.R."/>
            <person name="Marage G."/>
            <person name="Marchand G."/>
            <person name="Marquand E."/>
            <person name="Bret-Mestries E."/>
            <person name="Morien E."/>
            <person name="Nambeesan S."/>
            <person name="Nguyen T."/>
            <person name="Pegot-Espagnet P."/>
            <person name="Pouilly N."/>
            <person name="Raftis F."/>
            <person name="Sallet E."/>
            <person name="Schiex T."/>
            <person name="Thomas J."/>
            <person name="Vandecasteele C."/>
            <person name="Vares D."/>
            <person name="Vear F."/>
            <person name="Vautrin S."/>
            <person name="Crespi M."/>
            <person name="Mangin B."/>
            <person name="Burke J.M."/>
            <person name="Salse J."/>
            <person name="Munos S."/>
            <person name="Vincourt P."/>
            <person name="Rieseberg L.H."/>
            <person name="Langlade N.B."/>
        </authorList>
    </citation>
    <scope>NUCLEOTIDE SEQUENCE [LARGE SCALE GENOMIC DNA]</scope>
    <source>
        <strain evidence="2">cv. SF193</strain>
    </source>
</reference>
<dbReference type="EMBL" id="CM007900">
    <property type="protein sequence ID" value="OTG06680.1"/>
    <property type="molecule type" value="Genomic_DNA"/>
</dbReference>
<gene>
    <name evidence="1" type="ORF">HannXRQ_Chr11g0321961</name>
</gene>
<name>A0A251T699_HELAN</name>
<dbReference type="AlphaFoldDB" id="A0A251T699"/>
<dbReference type="InParanoid" id="A0A251T699"/>
<accession>A0A251T699</accession>